<protein>
    <submittedName>
        <fullName evidence="1">Uncharacterized protein</fullName>
    </submittedName>
</protein>
<evidence type="ECO:0000313" key="1">
    <source>
        <dbReference type="EMBL" id="KAJ3813235.1"/>
    </source>
</evidence>
<dbReference type="EMBL" id="MU794999">
    <property type="protein sequence ID" value="KAJ3813235.1"/>
    <property type="molecule type" value="Genomic_DNA"/>
</dbReference>
<gene>
    <name evidence="1" type="ORF">F5876DRAFT_74098</name>
</gene>
<dbReference type="Proteomes" id="UP001163835">
    <property type="component" value="Unassembled WGS sequence"/>
</dbReference>
<name>A0ACC1U882_9AGAR</name>
<accession>A0ACC1U882</accession>
<sequence>MIWKNQRGYSRFTAFSVLRAPVYIIRPSTFFHSYIAWRLGHNFPSAEGPVYRTSEHCALTYIDLTKPISKISGLLAAPEWYDIVELGGFIVTYVDGSTCYVGMPTDQWREVKDAESAPVVVKRHEGMSRGVGEADEGVVAHVTTAEARLQNRDTGPGACWDLGPKGACISMITVWAGKYLNGVQLHTVDGRASPRWGKCGGRKPTVITTDASSPQNSDVVTVAHSRAVGVKIYLDSHRDHHNASDARPVGLQALVTA</sequence>
<reference evidence="1" key="1">
    <citation type="submission" date="2022-09" db="EMBL/GenBank/DDBJ databases">
        <title>A Global Phylogenomic Analysis of the Shiitake Genus Lentinula.</title>
        <authorList>
            <consortium name="DOE Joint Genome Institute"/>
            <person name="Sierra-Patev S."/>
            <person name="Min B."/>
            <person name="Naranjo-Ortiz M."/>
            <person name="Looney B."/>
            <person name="Konkel Z."/>
            <person name="Slot J.C."/>
            <person name="Sakamoto Y."/>
            <person name="Steenwyk J.L."/>
            <person name="Rokas A."/>
            <person name="Carro J."/>
            <person name="Camarero S."/>
            <person name="Ferreira P."/>
            <person name="Molpeceres G."/>
            <person name="Ruiz-Duenas F.J."/>
            <person name="Serrano A."/>
            <person name="Henrissat B."/>
            <person name="Drula E."/>
            <person name="Hughes K.W."/>
            <person name="Mata J.L."/>
            <person name="Ishikawa N.K."/>
            <person name="Vargas-Isla R."/>
            <person name="Ushijima S."/>
            <person name="Smith C.A."/>
            <person name="Ahrendt S."/>
            <person name="Andreopoulos W."/>
            <person name="He G."/>
            <person name="Labutti K."/>
            <person name="Lipzen A."/>
            <person name="Ng V."/>
            <person name="Riley R."/>
            <person name="Sandor L."/>
            <person name="Barry K."/>
            <person name="Martinez A.T."/>
            <person name="Xiao Y."/>
            <person name="Gibbons J.G."/>
            <person name="Terashima K."/>
            <person name="Grigoriev I.V."/>
            <person name="Hibbett D.S."/>
        </authorList>
    </citation>
    <scope>NUCLEOTIDE SEQUENCE</scope>
    <source>
        <strain evidence="1">TMI1499</strain>
    </source>
</reference>
<keyword evidence="2" id="KW-1185">Reference proteome</keyword>
<evidence type="ECO:0000313" key="2">
    <source>
        <dbReference type="Proteomes" id="UP001163835"/>
    </source>
</evidence>
<proteinExistence type="predicted"/>
<organism evidence="1 2">
    <name type="scientific">Lentinula aff. lateritia</name>
    <dbReference type="NCBI Taxonomy" id="2804960"/>
    <lineage>
        <taxon>Eukaryota</taxon>
        <taxon>Fungi</taxon>
        <taxon>Dikarya</taxon>
        <taxon>Basidiomycota</taxon>
        <taxon>Agaricomycotina</taxon>
        <taxon>Agaricomycetes</taxon>
        <taxon>Agaricomycetidae</taxon>
        <taxon>Agaricales</taxon>
        <taxon>Marasmiineae</taxon>
        <taxon>Omphalotaceae</taxon>
        <taxon>Lentinula</taxon>
    </lineage>
</organism>
<comment type="caution">
    <text evidence="1">The sequence shown here is derived from an EMBL/GenBank/DDBJ whole genome shotgun (WGS) entry which is preliminary data.</text>
</comment>